<sequence length="837" mass="93750">MHRRDSPAEKAGHAGAAVDGSGQSDDLRARQGILKYKCYSTTQVDAKGNPVLLREAGLFSKIPEQAFVCSDINLNFTMLAVGTENAGICLFRGNLLKEKTCRLRLMRESDERICSVRFLTSPADAKIHYMLVCYASSITCYIVPLKGEPKDTLFVIAQGGSTDSNVLFDVKEKSFNERLSILLRKRLFNWAAEVALQDRQPQQVLQEVYRLHGDWLYSKNMPDRAVEMYIKTIGFLEPSAVIQKFLDAQELRHLALYLLHLHLAGCANQQHTLLFFKCTARLKDDSLLASFLEDPRISKTCSLTVALNECRLNGDTALACTIASRHGYHDEHLSLLLEMQNFTKAVEVLKQVDAPTACSLLLKHGSTLLRHSAIDVLLLLSQFIKDYHTSVEVFVPLFADDSDLLLLFLSLLVHGVPMARRLVPHHEALCNDSKLQEAVEEARMAISATPSIFGCSPFSSLLELLLRKWHAIHRPLSDISYAGSGLNDEQRWLQGLPAGAKAPELSALYTEILLKTLKSRPMTHEEQFRSALLCTIFGFEEGMILECEKRHELQLPVAYFEASNDISSLLRFCMKNGSKAPTLWTQTLSILASQRGTERQIREVLMHIERQRLLPPLTVLEVLQQSPAVTLDAVKDYFLRASDDLTEQLEQSQALLQSDRAEVSHMAKEIEQYKSKAQVFESERCDFCFLPIELPSIHFRCGHSFHIYCLSNNSDNKTAVPQTEGLSQASYCCAICTPQFNAKRLLLSQREAEACNTDDFFKFLRGSTDGFDFILSCFGRGLFPSRLDCVSLQKRIGPVMKDVTGLDPLIRSFAGTGANKMADLVADPGHTSHSSES</sequence>
<dbReference type="InterPro" id="IPR024763">
    <property type="entry name" value="VPS11_C"/>
</dbReference>
<evidence type="ECO:0000256" key="8">
    <source>
        <dbReference type="SAM" id="MobiDB-lite"/>
    </source>
</evidence>
<feature type="region of interest" description="Disordered" evidence="8">
    <location>
        <begin position="1"/>
        <end position="23"/>
    </location>
</feature>
<dbReference type="GO" id="GO:0007032">
    <property type="term" value="P:endosome organization"/>
    <property type="evidence" value="ECO:0007669"/>
    <property type="project" value="TreeGrafter"/>
</dbReference>
<evidence type="ECO:0000256" key="7">
    <source>
        <dbReference type="SAM" id="Coils"/>
    </source>
</evidence>
<feature type="repeat" description="CHCR" evidence="6">
    <location>
        <begin position="229"/>
        <end position="374"/>
    </location>
</feature>
<evidence type="ECO:0000256" key="2">
    <source>
        <dbReference type="ARBA" id="ARBA00022723"/>
    </source>
</evidence>
<keyword evidence="5" id="KW-0472">Membrane</keyword>
<keyword evidence="7" id="KW-0175">Coiled coil</keyword>
<evidence type="ECO:0000256" key="1">
    <source>
        <dbReference type="ARBA" id="ARBA00004184"/>
    </source>
</evidence>
<evidence type="ECO:0000256" key="3">
    <source>
        <dbReference type="ARBA" id="ARBA00022771"/>
    </source>
</evidence>
<keyword evidence="2" id="KW-0479">Metal-binding</keyword>
<dbReference type="GO" id="GO:0008270">
    <property type="term" value="F:zinc ion binding"/>
    <property type="evidence" value="ECO:0007669"/>
    <property type="project" value="UniProtKB-KW"/>
</dbReference>
<dbReference type="InterPro" id="IPR057308">
    <property type="entry name" value="CHCR_PEP5_VPS11"/>
</dbReference>
<evidence type="ECO:0000256" key="4">
    <source>
        <dbReference type="ARBA" id="ARBA00022833"/>
    </source>
</evidence>
<reference evidence="10" key="1">
    <citation type="submission" date="2013-10" db="EMBL/GenBank/DDBJ databases">
        <title>Genomic analysis of the causative agents of coccidiosis in chickens.</title>
        <authorList>
            <person name="Reid A.J."/>
            <person name="Blake D."/>
            <person name="Billington K."/>
            <person name="Browne H."/>
            <person name="Dunn M."/>
            <person name="Hung S."/>
            <person name="Kawahara F."/>
            <person name="Miranda-Saavedra D."/>
            <person name="Mourier T."/>
            <person name="Nagra H."/>
            <person name="Otto T.D."/>
            <person name="Rawlings N."/>
            <person name="Sanchez A."/>
            <person name="Sanders M."/>
            <person name="Subramaniam C."/>
            <person name="Tay Y."/>
            <person name="Dear P."/>
            <person name="Doerig C."/>
            <person name="Gruber A."/>
            <person name="Parkinson J."/>
            <person name="Shirley M."/>
            <person name="Wan K.L."/>
            <person name="Berriman M."/>
            <person name="Tomley F."/>
            <person name="Pain A."/>
        </authorList>
    </citation>
    <scope>NUCLEOTIDE SEQUENCE [LARGE SCALE GENOMIC DNA]</scope>
    <source>
        <strain evidence="10">Houghton</strain>
    </source>
</reference>
<dbReference type="Pfam" id="PF12451">
    <property type="entry name" value="VPS11_C"/>
    <property type="match status" value="1"/>
</dbReference>
<feature type="domain" description="Vacuolar protein sorting protein 11 C-terminal" evidence="9">
    <location>
        <begin position="743"/>
        <end position="783"/>
    </location>
</feature>
<dbReference type="GO" id="GO:0006886">
    <property type="term" value="P:intracellular protein transport"/>
    <property type="evidence" value="ECO:0007669"/>
    <property type="project" value="UniProtKB-UniRule"/>
</dbReference>
<feature type="compositionally biased region" description="Basic and acidic residues" evidence="8">
    <location>
        <begin position="1"/>
        <end position="12"/>
    </location>
</feature>
<gene>
    <name evidence="10" type="ORF">EPH_0014350</name>
</gene>
<keyword evidence="3" id="KW-0863">Zinc-finger</keyword>
<dbReference type="GO" id="GO:0006904">
    <property type="term" value="P:vesicle docking involved in exocytosis"/>
    <property type="evidence" value="ECO:0007669"/>
    <property type="project" value="TreeGrafter"/>
</dbReference>
<feature type="coiled-coil region" evidence="7">
    <location>
        <begin position="642"/>
        <end position="683"/>
    </location>
</feature>
<dbReference type="OrthoDB" id="26184at2759"/>
<keyword evidence="4" id="KW-0862">Zinc</keyword>
<evidence type="ECO:0000256" key="6">
    <source>
        <dbReference type="PROSITE-ProRule" id="PRU01006"/>
    </source>
</evidence>
<dbReference type="PROSITE" id="PS50236">
    <property type="entry name" value="CHCR"/>
    <property type="match status" value="1"/>
</dbReference>
<organism evidence="10 11">
    <name type="scientific">Eimeria praecox</name>
    <dbReference type="NCBI Taxonomy" id="51316"/>
    <lineage>
        <taxon>Eukaryota</taxon>
        <taxon>Sar</taxon>
        <taxon>Alveolata</taxon>
        <taxon>Apicomplexa</taxon>
        <taxon>Conoidasida</taxon>
        <taxon>Coccidia</taxon>
        <taxon>Eucoccidiorida</taxon>
        <taxon>Eimeriorina</taxon>
        <taxon>Eimeriidae</taxon>
        <taxon>Eimeria</taxon>
    </lineage>
</organism>
<proteinExistence type="predicted"/>
<protein>
    <recommendedName>
        <fullName evidence="9">Vacuolar protein sorting protein 11 C-terminal domain-containing protein</fullName>
    </recommendedName>
</protein>
<dbReference type="PANTHER" id="PTHR23323:SF24">
    <property type="entry name" value="VACUOLAR PROTEIN SORTING-ASSOCIATED PROTEIN 11 HOMOLOG"/>
    <property type="match status" value="1"/>
</dbReference>
<dbReference type="GO" id="GO:0030674">
    <property type="term" value="F:protein-macromolecule adaptor activity"/>
    <property type="evidence" value="ECO:0007669"/>
    <property type="project" value="TreeGrafter"/>
</dbReference>
<dbReference type="VEuPathDB" id="ToxoDB:EPH_0014350"/>
<accession>U6G2Z2</accession>
<evidence type="ECO:0000256" key="5">
    <source>
        <dbReference type="ARBA" id="ARBA00023136"/>
    </source>
</evidence>
<dbReference type="GO" id="GO:0048284">
    <property type="term" value="P:organelle fusion"/>
    <property type="evidence" value="ECO:0007669"/>
    <property type="project" value="TreeGrafter"/>
</dbReference>
<dbReference type="Proteomes" id="UP000018201">
    <property type="component" value="Unassembled WGS sequence"/>
</dbReference>
<dbReference type="GO" id="GO:0007033">
    <property type="term" value="P:vacuole organization"/>
    <property type="evidence" value="ECO:0007669"/>
    <property type="project" value="TreeGrafter"/>
</dbReference>
<evidence type="ECO:0000313" key="11">
    <source>
        <dbReference type="Proteomes" id="UP000018201"/>
    </source>
</evidence>
<dbReference type="InterPro" id="IPR000547">
    <property type="entry name" value="Clathrin_H-chain/VPS_repeat"/>
</dbReference>
<reference evidence="10" key="2">
    <citation type="submission" date="2013-10" db="EMBL/GenBank/DDBJ databases">
        <authorList>
            <person name="Aslett M."/>
        </authorList>
    </citation>
    <scope>NUCLEOTIDE SEQUENCE [LARGE SCALE GENOMIC DNA]</scope>
    <source>
        <strain evidence="10">Houghton</strain>
    </source>
</reference>
<dbReference type="GO" id="GO:0005768">
    <property type="term" value="C:endosome"/>
    <property type="evidence" value="ECO:0007669"/>
    <property type="project" value="TreeGrafter"/>
</dbReference>
<dbReference type="Pfam" id="PF23356">
    <property type="entry name" value="TPR_PEP5_VPS11"/>
    <property type="match status" value="2"/>
</dbReference>
<name>U6G2Z2_9EIME</name>
<dbReference type="PANTHER" id="PTHR23323">
    <property type="entry name" value="VACUOLAR PROTEIN SORTING-ASSOCIATED PROTEIN"/>
    <property type="match status" value="1"/>
</dbReference>
<dbReference type="GO" id="GO:0030897">
    <property type="term" value="C:HOPS complex"/>
    <property type="evidence" value="ECO:0007669"/>
    <property type="project" value="TreeGrafter"/>
</dbReference>
<comment type="subcellular location">
    <subcellularLocation>
        <location evidence="1">Endomembrane system</location>
        <topology evidence="1">Peripheral membrane protein</topology>
    </subcellularLocation>
</comment>
<evidence type="ECO:0000313" key="10">
    <source>
        <dbReference type="EMBL" id="CDI74606.1"/>
    </source>
</evidence>
<dbReference type="EMBL" id="HG690458">
    <property type="protein sequence ID" value="CDI74606.1"/>
    <property type="molecule type" value="Genomic_DNA"/>
</dbReference>
<evidence type="ECO:0000259" key="9">
    <source>
        <dbReference type="Pfam" id="PF12451"/>
    </source>
</evidence>
<dbReference type="AlphaFoldDB" id="U6G2Z2"/>
<keyword evidence="11" id="KW-1185">Reference proteome</keyword>